<feature type="domain" description="Serine-threonine/tyrosine-protein kinase catalytic" evidence="1">
    <location>
        <begin position="18"/>
        <end position="94"/>
    </location>
</feature>
<dbReference type="PANTHER" id="PTHR44329">
    <property type="entry name" value="SERINE/THREONINE-PROTEIN KINASE TNNI3K-RELATED"/>
    <property type="match status" value="1"/>
</dbReference>
<dbReference type="InterPro" id="IPR001245">
    <property type="entry name" value="Ser-Thr/Tyr_kinase_cat_dom"/>
</dbReference>
<evidence type="ECO:0000259" key="1">
    <source>
        <dbReference type="Pfam" id="PF07714"/>
    </source>
</evidence>
<dbReference type="InterPro" id="IPR011009">
    <property type="entry name" value="Kinase-like_dom_sf"/>
</dbReference>
<comment type="caution">
    <text evidence="2">The sequence shown here is derived from an EMBL/GenBank/DDBJ whole genome shotgun (WGS) entry which is preliminary data.</text>
</comment>
<dbReference type="AlphaFoldDB" id="A0ABD0ZRZ9"/>
<name>A0ABD0ZRZ9_CARAN</name>
<dbReference type="PANTHER" id="PTHR44329:SF84">
    <property type="entry name" value="PROTEIN KINASE LIKE PROTEIN"/>
    <property type="match status" value="1"/>
</dbReference>
<dbReference type="Proteomes" id="UP001558713">
    <property type="component" value="Unassembled WGS sequence"/>
</dbReference>
<dbReference type="GO" id="GO:0016301">
    <property type="term" value="F:kinase activity"/>
    <property type="evidence" value="ECO:0007669"/>
    <property type="project" value="UniProtKB-KW"/>
</dbReference>
<reference evidence="2 3" key="1">
    <citation type="submission" date="2024-04" db="EMBL/GenBank/DDBJ databases">
        <title>Genome assembly C_amara_ONT_v2.</title>
        <authorList>
            <person name="Yant L."/>
            <person name="Moore C."/>
            <person name="Slenker M."/>
        </authorList>
    </citation>
    <scope>NUCLEOTIDE SEQUENCE [LARGE SCALE GENOMIC DNA]</scope>
    <source>
        <tissue evidence="2">Leaf</tissue>
    </source>
</reference>
<evidence type="ECO:0000313" key="3">
    <source>
        <dbReference type="Proteomes" id="UP001558713"/>
    </source>
</evidence>
<proteinExistence type="predicted"/>
<dbReference type="Gene3D" id="1.10.510.10">
    <property type="entry name" value="Transferase(Phosphotransferase) domain 1"/>
    <property type="match status" value="1"/>
</dbReference>
<keyword evidence="2" id="KW-0418">Kinase</keyword>
<dbReference type="EMBL" id="JBANAX010000693">
    <property type="protein sequence ID" value="KAL1197213.1"/>
    <property type="molecule type" value="Genomic_DNA"/>
</dbReference>
<dbReference type="InterPro" id="IPR051681">
    <property type="entry name" value="Ser/Thr_Kinases-Pseudokinases"/>
</dbReference>
<keyword evidence="2" id="KW-0808">Transferase</keyword>
<gene>
    <name evidence="2" type="ORF">V5N11_011364</name>
</gene>
<dbReference type="SUPFAM" id="SSF56112">
    <property type="entry name" value="Protein kinase-like (PK-like)"/>
    <property type="match status" value="1"/>
</dbReference>
<keyword evidence="3" id="KW-1185">Reference proteome</keyword>
<sequence length="100" mass="11116">MTWFKQIIAGDPENTTETWMSNAYSFGMVLWEMVTGEAAYASCSPVQAAVGIAACGLRPDIPKECPQALRTLMINCWNNSPSKRPNFSYIHSTLLRAISR</sequence>
<organism evidence="2 3">
    <name type="scientific">Cardamine amara subsp. amara</name>
    <dbReference type="NCBI Taxonomy" id="228776"/>
    <lineage>
        <taxon>Eukaryota</taxon>
        <taxon>Viridiplantae</taxon>
        <taxon>Streptophyta</taxon>
        <taxon>Embryophyta</taxon>
        <taxon>Tracheophyta</taxon>
        <taxon>Spermatophyta</taxon>
        <taxon>Magnoliopsida</taxon>
        <taxon>eudicotyledons</taxon>
        <taxon>Gunneridae</taxon>
        <taxon>Pentapetalae</taxon>
        <taxon>rosids</taxon>
        <taxon>malvids</taxon>
        <taxon>Brassicales</taxon>
        <taxon>Brassicaceae</taxon>
        <taxon>Cardamineae</taxon>
        <taxon>Cardamine</taxon>
    </lineage>
</organism>
<accession>A0ABD0ZRZ9</accession>
<protein>
    <submittedName>
        <fullName evidence="2">Serine/threonine-protein kinase STY17</fullName>
    </submittedName>
</protein>
<evidence type="ECO:0000313" key="2">
    <source>
        <dbReference type="EMBL" id="KAL1197213.1"/>
    </source>
</evidence>
<dbReference type="Pfam" id="PF07714">
    <property type="entry name" value="PK_Tyr_Ser-Thr"/>
    <property type="match status" value="1"/>
</dbReference>